<dbReference type="InterPro" id="IPR019534">
    <property type="entry name" value="DUF2452"/>
</dbReference>
<name>A0ABS3T157_9FLAO</name>
<dbReference type="Pfam" id="PF10504">
    <property type="entry name" value="DUF2452"/>
    <property type="match status" value="1"/>
</dbReference>
<organism evidence="1 2">
    <name type="scientific">Winogradskyella pelagia</name>
    <dbReference type="NCBI Taxonomy" id="2819984"/>
    <lineage>
        <taxon>Bacteria</taxon>
        <taxon>Pseudomonadati</taxon>
        <taxon>Bacteroidota</taxon>
        <taxon>Flavobacteriia</taxon>
        <taxon>Flavobacteriales</taxon>
        <taxon>Flavobacteriaceae</taxon>
        <taxon>Winogradskyella</taxon>
    </lineage>
</organism>
<dbReference type="Proteomes" id="UP000676776">
    <property type="component" value="Unassembled WGS sequence"/>
</dbReference>
<reference evidence="1 2" key="1">
    <citation type="submission" date="2021-03" db="EMBL/GenBank/DDBJ databases">
        <title>Winogradskyella sp. nov., isolated from costal sediment.</title>
        <authorList>
            <person name="Gao C."/>
        </authorList>
    </citation>
    <scope>NUCLEOTIDE SEQUENCE [LARGE SCALE GENOMIC DNA]</scope>
    <source>
        <strain evidence="1 2">DF17</strain>
    </source>
</reference>
<protein>
    <submittedName>
        <fullName evidence="1">DUF2452 domain-containing protein</fullName>
    </submittedName>
</protein>
<gene>
    <name evidence="1" type="ORF">J4050_04480</name>
</gene>
<accession>A0ABS3T157</accession>
<sequence>MEHNNKQNKKPDQVVFNEETQKYDASLKPYATSVGAPVISSTDNLAWKNRNIHKVNKHIKAKYNELKEAYDTMMEQFEYNNLIYQANFNFEPVVGSTYHLYSRANQSTFLSIIAPNECNFHFIGSFYLDADGIWHKK</sequence>
<dbReference type="EMBL" id="JAGEVF010000003">
    <property type="protein sequence ID" value="MBO3115989.1"/>
    <property type="molecule type" value="Genomic_DNA"/>
</dbReference>
<dbReference type="RefSeq" id="WP_208152769.1">
    <property type="nucleotide sequence ID" value="NZ_JAGEVF010000003.1"/>
</dbReference>
<evidence type="ECO:0000313" key="1">
    <source>
        <dbReference type="EMBL" id="MBO3115989.1"/>
    </source>
</evidence>
<evidence type="ECO:0000313" key="2">
    <source>
        <dbReference type="Proteomes" id="UP000676776"/>
    </source>
</evidence>
<comment type="caution">
    <text evidence="1">The sequence shown here is derived from an EMBL/GenBank/DDBJ whole genome shotgun (WGS) entry which is preliminary data.</text>
</comment>
<keyword evidence="2" id="KW-1185">Reference proteome</keyword>
<proteinExistence type="predicted"/>